<name>A0A6J7WZT0_9CAUD</name>
<protein>
    <submittedName>
        <fullName evidence="1">Uncharacterized protein</fullName>
    </submittedName>
</protein>
<accession>A0A6J7WZT0</accession>
<gene>
    <name evidence="1" type="ORF">UFOVP369_6</name>
</gene>
<dbReference type="EMBL" id="LR798315">
    <property type="protein sequence ID" value="CAB5222415.1"/>
    <property type="molecule type" value="Genomic_DNA"/>
</dbReference>
<evidence type="ECO:0000313" key="1">
    <source>
        <dbReference type="EMBL" id="CAB5222415.1"/>
    </source>
</evidence>
<organism evidence="1">
    <name type="scientific">uncultured Caudovirales phage</name>
    <dbReference type="NCBI Taxonomy" id="2100421"/>
    <lineage>
        <taxon>Viruses</taxon>
        <taxon>Duplodnaviria</taxon>
        <taxon>Heunggongvirae</taxon>
        <taxon>Uroviricota</taxon>
        <taxon>Caudoviricetes</taxon>
        <taxon>Peduoviridae</taxon>
        <taxon>Maltschvirus</taxon>
        <taxon>Maltschvirus maltsch</taxon>
    </lineage>
</organism>
<proteinExistence type="predicted"/>
<reference evidence="1" key="1">
    <citation type="submission" date="2020-05" db="EMBL/GenBank/DDBJ databases">
        <authorList>
            <person name="Chiriac C."/>
            <person name="Salcher M."/>
            <person name="Ghai R."/>
            <person name="Kavagutti S V."/>
        </authorList>
    </citation>
    <scope>NUCLEOTIDE SEQUENCE</scope>
</reference>
<sequence length="77" mass="9082">MIKPDAWLVEELNSKGQLVWKMIAFFEPTELSWFKDLKTQKHNVTITPLYKNEKESKHYEGIKKYDSKKLVEANPGL</sequence>